<dbReference type="Proteomes" id="UP000434582">
    <property type="component" value="Unassembled WGS sequence"/>
</dbReference>
<evidence type="ECO:0000313" key="2">
    <source>
        <dbReference type="EMBL" id="MQX34891.1"/>
    </source>
</evidence>
<accession>A0A7X1ZC90</accession>
<keyword evidence="3" id="KW-1185">Reference proteome</keyword>
<dbReference type="EMBL" id="WIVE01000001">
    <property type="protein sequence ID" value="MQX34891.1"/>
    <property type="molecule type" value="Genomic_DNA"/>
</dbReference>
<feature type="region of interest" description="Disordered" evidence="1">
    <location>
        <begin position="53"/>
        <end position="76"/>
    </location>
</feature>
<protein>
    <submittedName>
        <fullName evidence="2">Uncharacterized protein</fullName>
    </submittedName>
</protein>
<organism evidence="2 3">
    <name type="scientific">Roseospira navarrensis</name>
    <dbReference type="NCBI Taxonomy" id="140058"/>
    <lineage>
        <taxon>Bacteria</taxon>
        <taxon>Pseudomonadati</taxon>
        <taxon>Pseudomonadota</taxon>
        <taxon>Alphaproteobacteria</taxon>
        <taxon>Rhodospirillales</taxon>
        <taxon>Rhodospirillaceae</taxon>
        <taxon>Roseospira</taxon>
    </lineage>
</organism>
<dbReference type="Gene3D" id="3.40.50.150">
    <property type="entry name" value="Vaccinia Virus protein VP39"/>
    <property type="match status" value="1"/>
</dbReference>
<dbReference type="InterPro" id="IPR029063">
    <property type="entry name" value="SAM-dependent_MTases_sf"/>
</dbReference>
<feature type="region of interest" description="Disordered" evidence="1">
    <location>
        <begin position="1"/>
        <end position="22"/>
    </location>
</feature>
<name>A0A7X1ZC90_9PROT</name>
<dbReference type="AlphaFoldDB" id="A0A7X1ZC90"/>
<proteinExistence type="predicted"/>
<dbReference type="RefSeq" id="WP_153339844.1">
    <property type="nucleotide sequence ID" value="NZ_WIVE01000001.1"/>
</dbReference>
<gene>
    <name evidence="2" type="ORF">GHC57_00005</name>
</gene>
<sequence length="76" mass="8245">MARRDQIISSASPRQLEYGTGGPPVAEMLYAPDTLAADFDGLLDLDLLEDGETDLDEGPHHQGRAHTTRLVGRRTG</sequence>
<dbReference type="OrthoDB" id="9804312at2"/>
<feature type="compositionally biased region" description="Basic residues" evidence="1">
    <location>
        <begin position="61"/>
        <end position="76"/>
    </location>
</feature>
<evidence type="ECO:0000256" key="1">
    <source>
        <dbReference type="SAM" id="MobiDB-lite"/>
    </source>
</evidence>
<evidence type="ECO:0000313" key="3">
    <source>
        <dbReference type="Proteomes" id="UP000434582"/>
    </source>
</evidence>
<reference evidence="2 3" key="1">
    <citation type="submission" date="2019-10" db="EMBL/GenBank/DDBJ databases">
        <title>Draft whole-genome sequence of the purple nonsulfur photosynthetic bacterium Roseospira navarrensis DSM 15114.</title>
        <authorList>
            <person name="Kyndt J.A."/>
            <person name="Meyer T.E."/>
        </authorList>
    </citation>
    <scope>NUCLEOTIDE SEQUENCE [LARGE SCALE GENOMIC DNA]</scope>
    <source>
        <strain evidence="2 3">DSM 15114</strain>
    </source>
</reference>
<comment type="caution">
    <text evidence="2">The sequence shown here is derived from an EMBL/GenBank/DDBJ whole genome shotgun (WGS) entry which is preliminary data.</text>
</comment>